<evidence type="ECO:0000256" key="6">
    <source>
        <dbReference type="SAM" id="Phobius"/>
    </source>
</evidence>
<evidence type="ECO:0000313" key="8">
    <source>
        <dbReference type="EMBL" id="PTB89391.1"/>
    </source>
</evidence>
<dbReference type="EMBL" id="PYVF01000017">
    <property type="protein sequence ID" value="PTB89391.1"/>
    <property type="molecule type" value="Genomic_DNA"/>
</dbReference>
<comment type="caution">
    <text evidence="8">The sequence shown here is derived from an EMBL/GenBank/DDBJ whole genome shotgun (WGS) entry which is preliminary data.</text>
</comment>
<keyword evidence="4 6" id="KW-1133">Transmembrane helix</keyword>
<keyword evidence="3 6" id="KW-0812">Transmembrane</keyword>
<dbReference type="Pfam" id="PF00482">
    <property type="entry name" value="T2SSF"/>
    <property type="match status" value="1"/>
</dbReference>
<dbReference type="GO" id="GO:0005886">
    <property type="term" value="C:plasma membrane"/>
    <property type="evidence" value="ECO:0007669"/>
    <property type="project" value="UniProtKB-SubCell"/>
</dbReference>
<evidence type="ECO:0000259" key="7">
    <source>
        <dbReference type="Pfam" id="PF00482"/>
    </source>
</evidence>
<keyword evidence="5 6" id="KW-0472">Membrane</keyword>
<evidence type="ECO:0000256" key="1">
    <source>
        <dbReference type="ARBA" id="ARBA00004651"/>
    </source>
</evidence>
<dbReference type="PANTHER" id="PTHR35007">
    <property type="entry name" value="INTEGRAL MEMBRANE PROTEIN-RELATED"/>
    <property type="match status" value="1"/>
</dbReference>
<evidence type="ECO:0000256" key="4">
    <source>
        <dbReference type="ARBA" id="ARBA00022989"/>
    </source>
</evidence>
<comment type="subcellular location">
    <subcellularLocation>
        <location evidence="1">Cell membrane</location>
        <topology evidence="1">Multi-pass membrane protein</topology>
    </subcellularLocation>
</comment>
<reference evidence="8 9" key="1">
    <citation type="submission" date="2018-03" db="EMBL/GenBank/DDBJ databases">
        <title>Cross-interface Injection: A General Nanoliter Liquid Handling Method Applied to Single Cells Genome Amplification Automated Nanoliter Liquid Handling Applied to Single Cell Multiple Displacement Amplification.</title>
        <authorList>
            <person name="Yun J."/>
            <person name="Xu P."/>
            <person name="Xu J."/>
            <person name="Dai X."/>
            <person name="Wang Y."/>
            <person name="Zheng X."/>
            <person name="Cao C."/>
            <person name="Yi Q."/>
            <person name="Zhu Y."/>
            <person name="Wang L."/>
            <person name="Dong Z."/>
            <person name="Huang Y."/>
            <person name="Huang L."/>
            <person name="Du W."/>
        </authorList>
    </citation>
    <scope>NUCLEOTIDE SEQUENCE [LARGE SCALE GENOMIC DNA]</scope>
    <source>
        <strain evidence="8 9">A12-4</strain>
    </source>
</reference>
<dbReference type="PANTHER" id="PTHR35007:SF2">
    <property type="entry name" value="PILUS ASSEMBLE PROTEIN"/>
    <property type="match status" value="1"/>
</dbReference>
<dbReference type="InterPro" id="IPR018076">
    <property type="entry name" value="T2SS_GspF_dom"/>
</dbReference>
<gene>
    <name evidence="8" type="ORF">C9927_01945</name>
</gene>
<dbReference type="AlphaFoldDB" id="A0A2T4D6F1"/>
<evidence type="ECO:0000313" key="9">
    <source>
        <dbReference type="Proteomes" id="UP000242087"/>
    </source>
</evidence>
<feature type="transmembrane region" description="Helical" evidence="6">
    <location>
        <begin position="243"/>
        <end position="265"/>
    </location>
</feature>
<evidence type="ECO:0000256" key="3">
    <source>
        <dbReference type="ARBA" id="ARBA00022692"/>
    </source>
</evidence>
<sequence length="271" mass="30911">MTNALLLLVAGGCLMVSLVIVWRLIEQCIASQFVDRMMIKVQSALPHSIASYLEQLWFRSQQNDLTGSDRVQTLSRWLLQRIIVVLAVFALVMIPQPNSQRLLVILVVGVWLLRRQQQRRFWADQIERQWPATIDIYAMLLLSGLSQRAAIYSMAALPNPSRATWLLQRVQRDIQTGTDLEAALNQLSQSHQSVWIQHFVTASIQSLRYGSQLAETLFNQADEARQKQIIDAEKRAQEVGVKLLFPLLFCFFPVTFLIILGPLVLRFLQGG</sequence>
<dbReference type="Proteomes" id="UP000242087">
    <property type="component" value="Unassembled WGS sequence"/>
</dbReference>
<dbReference type="InterPro" id="IPR042094">
    <property type="entry name" value="T2SS_GspF_sf"/>
</dbReference>
<feature type="transmembrane region" description="Helical" evidence="6">
    <location>
        <begin position="78"/>
        <end position="94"/>
    </location>
</feature>
<accession>A0A2T4D6F1</accession>
<organism evidence="8 9">
    <name type="scientific">Pseudidiomarina aestuarii</name>
    <dbReference type="NCBI Taxonomy" id="624146"/>
    <lineage>
        <taxon>Bacteria</taxon>
        <taxon>Pseudomonadati</taxon>
        <taxon>Pseudomonadota</taxon>
        <taxon>Gammaproteobacteria</taxon>
        <taxon>Alteromonadales</taxon>
        <taxon>Idiomarinaceae</taxon>
        <taxon>Pseudidiomarina</taxon>
    </lineage>
</organism>
<proteinExistence type="predicted"/>
<evidence type="ECO:0000256" key="5">
    <source>
        <dbReference type="ARBA" id="ARBA00023136"/>
    </source>
</evidence>
<keyword evidence="2" id="KW-1003">Cell membrane</keyword>
<feature type="domain" description="Type II secretion system protein GspF" evidence="7">
    <location>
        <begin position="136"/>
        <end position="260"/>
    </location>
</feature>
<evidence type="ECO:0000256" key="2">
    <source>
        <dbReference type="ARBA" id="ARBA00022475"/>
    </source>
</evidence>
<feature type="transmembrane region" description="Helical" evidence="6">
    <location>
        <begin position="100"/>
        <end position="115"/>
    </location>
</feature>
<dbReference type="Gene3D" id="1.20.81.30">
    <property type="entry name" value="Type II secretion system (T2SS), domain F"/>
    <property type="match status" value="1"/>
</dbReference>
<name>A0A2T4D6F1_9GAMM</name>
<protein>
    <recommendedName>
        <fullName evidence="7">Type II secretion system protein GspF domain-containing protein</fullName>
    </recommendedName>
</protein>
<feature type="transmembrane region" description="Helical" evidence="6">
    <location>
        <begin position="6"/>
        <end position="25"/>
    </location>
</feature>